<organism evidence="4">
    <name type="scientific">Spongospora subterranea</name>
    <dbReference type="NCBI Taxonomy" id="70186"/>
    <lineage>
        <taxon>Eukaryota</taxon>
        <taxon>Sar</taxon>
        <taxon>Rhizaria</taxon>
        <taxon>Endomyxa</taxon>
        <taxon>Phytomyxea</taxon>
        <taxon>Plasmodiophorida</taxon>
        <taxon>Plasmodiophoridae</taxon>
        <taxon>Spongospora</taxon>
    </lineage>
</organism>
<protein>
    <recommendedName>
        <fullName evidence="3">RRM domain-containing protein</fullName>
    </recommendedName>
</protein>
<dbReference type="InterPro" id="IPR000504">
    <property type="entry name" value="RRM_dom"/>
</dbReference>
<keyword evidence="1" id="KW-0694">RNA-binding</keyword>
<dbReference type="AlphaFoldDB" id="A0A0H5QW34"/>
<dbReference type="Gene3D" id="3.30.70.330">
    <property type="match status" value="1"/>
</dbReference>
<reference evidence="4" key="1">
    <citation type="submission" date="2015-04" db="EMBL/GenBank/DDBJ databases">
        <title>The genome sequence of the plant pathogenic Rhizarian Plasmodiophora brassicae reveals insights in its biotrophic life cycle and the origin of chitin synthesis.</title>
        <authorList>
            <person name="Schwelm A."/>
            <person name="Fogelqvist J."/>
            <person name="Knaust A."/>
            <person name="Julke S."/>
            <person name="Lilja T."/>
            <person name="Dhandapani V."/>
            <person name="Bonilla-Rosso G."/>
            <person name="Karlsson M."/>
            <person name="Shevchenko A."/>
            <person name="Choi S.R."/>
            <person name="Kim H.G."/>
            <person name="Park J.Y."/>
            <person name="Lim Y.P."/>
            <person name="Ludwig-Muller J."/>
            <person name="Dixelius C."/>
        </authorList>
    </citation>
    <scope>NUCLEOTIDE SEQUENCE</scope>
    <source>
        <tissue evidence="4">Potato root galls</tissue>
    </source>
</reference>
<dbReference type="Pfam" id="PF00076">
    <property type="entry name" value="RRM_1"/>
    <property type="match status" value="1"/>
</dbReference>
<feature type="compositionally biased region" description="Low complexity" evidence="2">
    <location>
        <begin position="219"/>
        <end position="237"/>
    </location>
</feature>
<dbReference type="SUPFAM" id="SSF54928">
    <property type="entry name" value="RNA-binding domain, RBD"/>
    <property type="match status" value="1"/>
</dbReference>
<dbReference type="InterPro" id="IPR012677">
    <property type="entry name" value="Nucleotide-bd_a/b_plait_sf"/>
</dbReference>
<name>A0A0H5QW34_9EUKA</name>
<feature type="region of interest" description="Disordered" evidence="2">
    <location>
        <begin position="122"/>
        <end position="237"/>
    </location>
</feature>
<sequence>MNGITGTSLRTDQPRQIGLRVRVSQIPSQATARDLIQFFSEHCGPSLVCTPERQINQTGVAILEFASDNGSRAALKLSGFNLYNQQIHVGLPETDSVSPAVSNSAARSFGDIHPDRQIHHINSHSHHHQRGYIPPHDSAHNHRRSSHPSASRADNYQQRHRPPAVPDQHLRRHGSYSNRPGLSPSSRRNNPAKHRRVGPGSGRSSPERGPRSRSDSNETSTPSITPTVSPRSSLRPLVAPALAPGPGFTMRWASTGRWANVEALQARLSRITAEVEESRRMAYRAQTRVIAADFELQMKRAELANIDMRLDLLRPPL</sequence>
<evidence type="ECO:0000256" key="2">
    <source>
        <dbReference type="SAM" id="MobiDB-lite"/>
    </source>
</evidence>
<accession>A0A0H5QW34</accession>
<dbReference type="GO" id="GO:0003723">
    <property type="term" value="F:RNA binding"/>
    <property type="evidence" value="ECO:0007669"/>
    <property type="project" value="UniProtKB-UniRule"/>
</dbReference>
<dbReference type="InterPro" id="IPR035979">
    <property type="entry name" value="RBD_domain_sf"/>
</dbReference>
<evidence type="ECO:0000259" key="3">
    <source>
        <dbReference type="PROSITE" id="PS50102"/>
    </source>
</evidence>
<evidence type="ECO:0000313" key="4">
    <source>
        <dbReference type="EMBL" id="CRZ05816.1"/>
    </source>
</evidence>
<proteinExistence type="predicted"/>
<dbReference type="PROSITE" id="PS50102">
    <property type="entry name" value="RRM"/>
    <property type="match status" value="1"/>
</dbReference>
<feature type="compositionally biased region" description="Basic and acidic residues" evidence="2">
    <location>
        <begin position="205"/>
        <end position="216"/>
    </location>
</feature>
<evidence type="ECO:0000256" key="1">
    <source>
        <dbReference type="PROSITE-ProRule" id="PRU00176"/>
    </source>
</evidence>
<feature type="compositionally biased region" description="Polar residues" evidence="2">
    <location>
        <begin position="175"/>
        <end position="189"/>
    </location>
</feature>
<dbReference type="EMBL" id="HACM01005374">
    <property type="protein sequence ID" value="CRZ05816.1"/>
    <property type="molecule type" value="Transcribed_RNA"/>
</dbReference>
<feature type="domain" description="RRM" evidence="3">
    <location>
        <begin position="19"/>
        <end position="94"/>
    </location>
</feature>